<dbReference type="GO" id="GO:0031201">
    <property type="term" value="C:SNARE complex"/>
    <property type="evidence" value="ECO:0000318"/>
    <property type="project" value="GO_Central"/>
</dbReference>
<evidence type="ECO:0000313" key="12">
    <source>
        <dbReference type="Proteomes" id="UP000005239"/>
    </source>
</evidence>
<accession>A0A8R1YIB0</accession>
<dbReference type="CDD" id="cd15863">
    <property type="entry name" value="SNARE_GS27"/>
    <property type="match status" value="1"/>
</dbReference>
<sequence length="217" mass="25345">LKRVMERLYQETHVLLQQAHFAMSRFEQARDESDGQTLSRVVYEQLKSLDEHTARLDVFVNKEPPNRRHTVRMKVDGIKSEVQQANLAMNALHSRLTTKWRAAAERDELMSTRFRPNETSLTMEDHALQMNHRLNSSHRHVDDLISQGQSVLDNLHSQHANLRGIRGRFREVGARLGLSNTTMSMIERRVKEDYMILGVGCVLVLVFMYAFYRFWHG</sequence>
<organism evidence="11 12">
    <name type="scientific">Pristionchus pacificus</name>
    <name type="common">Parasitic nematode worm</name>
    <dbReference type="NCBI Taxonomy" id="54126"/>
    <lineage>
        <taxon>Eukaryota</taxon>
        <taxon>Metazoa</taxon>
        <taxon>Ecdysozoa</taxon>
        <taxon>Nematoda</taxon>
        <taxon>Chromadorea</taxon>
        <taxon>Rhabditida</taxon>
        <taxon>Rhabditina</taxon>
        <taxon>Diplogasteromorpha</taxon>
        <taxon>Diplogasteroidea</taxon>
        <taxon>Neodiplogasteridae</taxon>
        <taxon>Pristionchus</taxon>
    </lineage>
</organism>
<comment type="function">
    <text evidence="7 10">Involved in transport of proteins from the cis/medial-Golgi to the trans-Golgi network.</text>
</comment>
<evidence type="ECO:0000256" key="4">
    <source>
        <dbReference type="ARBA" id="ARBA00022989"/>
    </source>
</evidence>
<dbReference type="Proteomes" id="UP000005239">
    <property type="component" value="Unassembled WGS sequence"/>
</dbReference>
<evidence type="ECO:0000313" key="11">
    <source>
        <dbReference type="EnsemblMetazoa" id="PPA24518.1"/>
    </source>
</evidence>
<dbReference type="GO" id="GO:0005794">
    <property type="term" value="C:Golgi apparatus"/>
    <property type="evidence" value="ECO:0000318"/>
    <property type="project" value="GO_Central"/>
</dbReference>
<name>A0A2A6CFR0_PRIPA</name>
<keyword evidence="12" id="KW-1185">Reference proteome</keyword>
<dbReference type="GO" id="GO:0031902">
    <property type="term" value="C:late endosome membrane"/>
    <property type="evidence" value="ECO:0000318"/>
    <property type="project" value="GO_Central"/>
</dbReference>
<keyword evidence="5" id="KW-0333">Golgi apparatus</keyword>
<comment type="subcellular location">
    <subcellularLocation>
        <location evidence="8">Golgi apparatus</location>
        <location evidence="8">cis-Golgi network membrane</location>
        <topology evidence="8">Single-pass type IV membrane protein</topology>
    </subcellularLocation>
</comment>
<evidence type="ECO:0000256" key="6">
    <source>
        <dbReference type="ARBA" id="ARBA00023136"/>
    </source>
</evidence>
<dbReference type="PIRSF" id="PIRSF028865">
    <property type="entry name" value="Membrin-2"/>
    <property type="match status" value="1"/>
</dbReference>
<accession>A0A2A6CFR0</accession>
<dbReference type="GO" id="GO:0012507">
    <property type="term" value="C:ER to Golgi transport vesicle membrane"/>
    <property type="evidence" value="ECO:0000318"/>
    <property type="project" value="GO_Central"/>
</dbReference>
<evidence type="ECO:0000256" key="8">
    <source>
        <dbReference type="ARBA" id="ARBA00037862"/>
    </source>
</evidence>
<dbReference type="SUPFAM" id="SSF58038">
    <property type="entry name" value="SNARE fusion complex"/>
    <property type="match status" value="1"/>
</dbReference>
<dbReference type="OrthoDB" id="158360at2759"/>
<dbReference type="GO" id="GO:0005484">
    <property type="term" value="F:SNAP receptor activity"/>
    <property type="evidence" value="ECO:0000318"/>
    <property type="project" value="GO_Central"/>
</dbReference>
<dbReference type="GO" id="GO:0000149">
    <property type="term" value="F:SNARE binding"/>
    <property type="evidence" value="ECO:0000318"/>
    <property type="project" value="GO_Central"/>
</dbReference>
<dbReference type="Gene3D" id="1.20.5.110">
    <property type="match status" value="1"/>
</dbReference>
<dbReference type="EnsemblMetazoa" id="PPA24518.1">
    <property type="protein sequence ID" value="PPA24518.1"/>
    <property type="gene ID" value="WBGene00114072"/>
</dbReference>
<dbReference type="InterPro" id="IPR027027">
    <property type="entry name" value="GOSR2/Membrin/Bos1"/>
</dbReference>
<evidence type="ECO:0000256" key="9">
    <source>
        <dbReference type="ARBA" id="ARBA00038172"/>
    </source>
</evidence>
<proteinExistence type="inferred from homology"/>
<dbReference type="Pfam" id="PF12352">
    <property type="entry name" value="V-SNARE_C"/>
    <property type="match status" value="1"/>
</dbReference>
<evidence type="ECO:0000256" key="2">
    <source>
        <dbReference type="ARBA" id="ARBA00022692"/>
    </source>
</evidence>
<keyword evidence="4" id="KW-1133">Transmembrane helix</keyword>
<keyword evidence="6 10" id="KW-0472">Membrane</keyword>
<evidence type="ECO:0000256" key="7">
    <source>
        <dbReference type="ARBA" id="ARBA00037078"/>
    </source>
</evidence>
<dbReference type="GO" id="GO:0015031">
    <property type="term" value="P:protein transport"/>
    <property type="evidence" value="ECO:0007669"/>
    <property type="project" value="UniProtKB-KW"/>
</dbReference>
<dbReference type="GO" id="GO:0005789">
    <property type="term" value="C:endoplasmic reticulum membrane"/>
    <property type="evidence" value="ECO:0000318"/>
    <property type="project" value="GO_Central"/>
</dbReference>
<dbReference type="GO" id="GO:0006906">
    <property type="term" value="P:vesicle fusion"/>
    <property type="evidence" value="ECO:0000318"/>
    <property type="project" value="GO_Central"/>
</dbReference>
<protein>
    <submittedName>
        <fullName evidence="11">Memb-1</fullName>
    </submittedName>
</protein>
<dbReference type="PANTHER" id="PTHR21230:SF1">
    <property type="entry name" value="GOLGI SNAP RECEPTOR COMPLEX MEMBER 2"/>
    <property type="match status" value="1"/>
</dbReference>
<evidence type="ECO:0000256" key="10">
    <source>
        <dbReference type="PIRNR" id="PIRNR028865"/>
    </source>
</evidence>
<dbReference type="PANTHER" id="PTHR21230">
    <property type="entry name" value="VESICLE TRANSPORT V-SNARE PROTEIN VTI1-RELATED"/>
    <property type="match status" value="1"/>
</dbReference>
<keyword evidence="1 10" id="KW-0813">Transport</keyword>
<comment type="similarity">
    <text evidence="9 10">Belongs to the GOSR2 family.</text>
</comment>
<keyword evidence="3 10" id="KW-0653">Protein transport</keyword>
<reference evidence="12" key="1">
    <citation type="journal article" date="2008" name="Nat. Genet.">
        <title>The Pristionchus pacificus genome provides a unique perspective on nematode lifestyle and parasitism.</title>
        <authorList>
            <person name="Dieterich C."/>
            <person name="Clifton S.W."/>
            <person name="Schuster L.N."/>
            <person name="Chinwalla A."/>
            <person name="Delehaunty K."/>
            <person name="Dinkelacker I."/>
            <person name="Fulton L."/>
            <person name="Fulton R."/>
            <person name="Godfrey J."/>
            <person name="Minx P."/>
            <person name="Mitreva M."/>
            <person name="Roeseler W."/>
            <person name="Tian H."/>
            <person name="Witte H."/>
            <person name="Yang S.P."/>
            <person name="Wilson R.K."/>
            <person name="Sommer R.J."/>
        </authorList>
    </citation>
    <scope>NUCLEOTIDE SEQUENCE [LARGE SCALE GENOMIC DNA]</scope>
    <source>
        <strain evidence="12">PS312</strain>
    </source>
</reference>
<gene>
    <name evidence="11" type="primary">WBGene00114072</name>
</gene>
<evidence type="ECO:0000256" key="3">
    <source>
        <dbReference type="ARBA" id="ARBA00022927"/>
    </source>
</evidence>
<dbReference type="AlphaFoldDB" id="A0A2A6CFR0"/>
<evidence type="ECO:0000256" key="5">
    <source>
        <dbReference type="ARBA" id="ARBA00023034"/>
    </source>
</evidence>
<evidence type="ECO:0000256" key="1">
    <source>
        <dbReference type="ARBA" id="ARBA00022448"/>
    </source>
</evidence>
<keyword evidence="2" id="KW-0812">Transmembrane</keyword>
<reference evidence="11" key="2">
    <citation type="submission" date="2022-06" db="UniProtKB">
        <authorList>
            <consortium name="EnsemblMetazoa"/>
        </authorList>
    </citation>
    <scope>IDENTIFICATION</scope>
    <source>
        <strain evidence="11">PS312</strain>
    </source>
</reference>